<name>A0A383D7U6_9ZZZZ</name>
<feature type="non-terminal residue" evidence="2">
    <location>
        <position position="1"/>
    </location>
</feature>
<feature type="domain" description="Peptidase C14 caspase" evidence="1">
    <location>
        <begin position="1"/>
        <end position="156"/>
    </location>
</feature>
<gene>
    <name evidence="2" type="ORF">METZ01_LOCUS492792</name>
</gene>
<feature type="non-terminal residue" evidence="2">
    <location>
        <position position="237"/>
    </location>
</feature>
<organism evidence="2">
    <name type="scientific">marine metagenome</name>
    <dbReference type="NCBI Taxonomy" id="408172"/>
    <lineage>
        <taxon>unclassified sequences</taxon>
        <taxon>metagenomes</taxon>
        <taxon>ecological metagenomes</taxon>
    </lineage>
</organism>
<proteinExistence type="predicted"/>
<dbReference type="EMBL" id="UINC01214623">
    <property type="protein sequence ID" value="SVE39938.1"/>
    <property type="molecule type" value="Genomic_DNA"/>
</dbReference>
<dbReference type="InterPro" id="IPR018247">
    <property type="entry name" value="EF_Hand_1_Ca_BS"/>
</dbReference>
<accession>A0A383D7U6</accession>
<dbReference type="GO" id="GO:0004197">
    <property type="term" value="F:cysteine-type endopeptidase activity"/>
    <property type="evidence" value="ECO:0007669"/>
    <property type="project" value="InterPro"/>
</dbReference>
<dbReference type="Pfam" id="PF00656">
    <property type="entry name" value="Peptidase_C14"/>
    <property type="match status" value="1"/>
</dbReference>
<sequence length="237" mass="26235">YSGHGETIPTKDDSDKGYIIPYEGRQNKAYATGLAMDEVLTTSQLSNAKHMLFLMDACYSGLMTQQYKGLVKSTDEGYLSQVANESSRQIITAGGKDQKVIERDIWQHSAFTKNLLEGLDTWEADYNDDGCITADELSLYLREHVTEDSDGLQTPQDGRFINSGGGEFVFFSDATVTISSPNLKVDEIILGCMDEEAINYNPDATNPDRSCQYGRLVTSLEFGEIKTTNEVKVMGTD</sequence>
<dbReference type="AlphaFoldDB" id="A0A383D7U6"/>
<evidence type="ECO:0000259" key="1">
    <source>
        <dbReference type="Pfam" id="PF00656"/>
    </source>
</evidence>
<reference evidence="2" key="1">
    <citation type="submission" date="2018-05" db="EMBL/GenBank/DDBJ databases">
        <authorList>
            <person name="Lanie J.A."/>
            <person name="Ng W.-L."/>
            <person name="Kazmierczak K.M."/>
            <person name="Andrzejewski T.M."/>
            <person name="Davidsen T.M."/>
            <person name="Wayne K.J."/>
            <person name="Tettelin H."/>
            <person name="Glass J.I."/>
            <person name="Rusch D."/>
            <person name="Podicherti R."/>
            <person name="Tsui H.-C.T."/>
            <person name="Winkler M.E."/>
        </authorList>
    </citation>
    <scope>NUCLEOTIDE SEQUENCE</scope>
</reference>
<dbReference type="Gene3D" id="3.40.50.1460">
    <property type="match status" value="1"/>
</dbReference>
<dbReference type="PROSITE" id="PS00018">
    <property type="entry name" value="EF_HAND_1"/>
    <property type="match status" value="1"/>
</dbReference>
<evidence type="ECO:0000313" key="2">
    <source>
        <dbReference type="EMBL" id="SVE39938.1"/>
    </source>
</evidence>
<dbReference type="GO" id="GO:0006508">
    <property type="term" value="P:proteolysis"/>
    <property type="evidence" value="ECO:0007669"/>
    <property type="project" value="InterPro"/>
</dbReference>
<dbReference type="InterPro" id="IPR011600">
    <property type="entry name" value="Pept_C14_caspase"/>
</dbReference>
<protein>
    <recommendedName>
        <fullName evidence="1">Peptidase C14 caspase domain-containing protein</fullName>
    </recommendedName>
</protein>